<dbReference type="AlphaFoldDB" id="A0A1K2IUI8"/>
<reference evidence="2" key="1">
    <citation type="submission" date="2016-10" db="EMBL/GenBank/DDBJ databases">
        <authorList>
            <person name="Varghese N."/>
            <person name="Submissions S."/>
        </authorList>
    </citation>
    <scope>NUCLEOTIDE SEQUENCE [LARGE SCALE GENOMIC DNA]</scope>
    <source>
        <strain evidence="2">SUR2</strain>
    </source>
</reference>
<evidence type="ECO:0000313" key="1">
    <source>
        <dbReference type="EMBL" id="SFZ96100.1"/>
    </source>
</evidence>
<dbReference type="STRING" id="1612149.SAMN05216324_1169"/>
<dbReference type="EMBL" id="FPKW01000016">
    <property type="protein sequence ID" value="SFZ96100.1"/>
    <property type="molecule type" value="Genomic_DNA"/>
</dbReference>
<accession>A0A1K2IUI8</accession>
<gene>
    <name evidence="1" type="ORF">SAMN05216324_1169</name>
</gene>
<protein>
    <submittedName>
        <fullName evidence="1">Uncharacterized protein</fullName>
    </submittedName>
</protein>
<dbReference type="Proteomes" id="UP000182034">
    <property type="component" value="Unassembled WGS sequence"/>
</dbReference>
<evidence type="ECO:0000313" key="2">
    <source>
        <dbReference type="Proteomes" id="UP000182034"/>
    </source>
</evidence>
<keyword evidence="2" id="KW-1185">Reference proteome</keyword>
<organism evidence="1 2">
    <name type="scientific">Chryseobacterium limigenitum</name>
    <dbReference type="NCBI Taxonomy" id="1612149"/>
    <lineage>
        <taxon>Bacteria</taxon>
        <taxon>Pseudomonadati</taxon>
        <taxon>Bacteroidota</taxon>
        <taxon>Flavobacteriia</taxon>
        <taxon>Flavobacteriales</taxon>
        <taxon>Weeksellaceae</taxon>
        <taxon>Chryseobacterium group</taxon>
        <taxon>Chryseobacterium</taxon>
    </lineage>
</organism>
<sequence length="524" mass="61764">MARTMVQEMAQKIVHIPWYLNEDGIVKVRSVDFYNFLDFLGIKRLKEENSYEFAVVRENIIRRIPKSDIVRMLLDWLSENFEMFKQEDVELDDVLDAFINKSKLLLDDKALYFIKTIEYRKQMDSPDDSYIYFLNTAVHISKESISLVNYKDLQWQIMEQQILPRTFHTSKNLNSKKSIPFQQFVNNLAKNDPERILPLETTLGYMLHRHKNFALAKAVIFMDENMNEIDLVEGGTGKSLLMKGVGHMRNVCEISGKGFKGSMFDFQRVNTETDIVLINDANPNLSLDTFYNITADGFAINRKYKSEILLSYEESPKIAFTTNYVLKAPAGNSTDRRRIEFEVAQHYGKNLTVYNDFKHFFFTDWNQKQWDEFSYYMMHCLQSYLNNGLMEAPSINLTERRLISELGVEFLEFMEEELSSKKKLHKKELFSKFSKGGYVNQRYLPNQRTFTTKVKKYLEYKQISYKETPLNTKMYFEILTEKDLKPLITIDNIDTNYKTVDTANKMTRLSKQLQKLFNNENVTK</sequence>
<proteinExistence type="predicted"/>
<name>A0A1K2IUI8_9FLAO</name>